<dbReference type="PANTHER" id="PTHR36924:SF1">
    <property type="entry name" value="ANTITOXIN HIGA-1"/>
    <property type="match status" value="1"/>
</dbReference>
<dbReference type="PANTHER" id="PTHR36924">
    <property type="entry name" value="ANTITOXIN HIGA-1"/>
    <property type="match status" value="1"/>
</dbReference>
<evidence type="ECO:0000259" key="2">
    <source>
        <dbReference type="PROSITE" id="PS50943"/>
    </source>
</evidence>
<keyword evidence="4" id="KW-1185">Reference proteome</keyword>
<feature type="domain" description="HTH cro/C1-type" evidence="2">
    <location>
        <begin position="29"/>
        <end position="68"/>
    </location>
</feature>
<dbReference type="EMBL" id="VWPL01000005">
    <property type="protein sequence ID" value="KAA5602691.1"/>
    <property type="molecule type" value="Genomic_DNA"/>
</dbReference>
<dbReference type="InterPro" id="IPR001387">
    <property type="entry name" value="Cro/C1-type_HTH"/>
</dbReference>
<dbReference type="PROSITE" id="PS50943">
    <property type="entry name" value="HTH_CROC1"/>
    <property type="match status" value="1"/>
</dbReference>
<reference evidence="3 4" key="1">
    <citation type="submission" date="2019-09" db="EMBL/GenBank/DDBJ databases">
        <title>Draft Whole-Genome sequence of Blastochloris sulfoviridis DSM 729.</title>
        <authorList>
            <person name="Meyer T.E."/>
            <person name="Kyndt J.A."/>
        </authorList>
    </citation>
    <scope>NUCLEOTIDE SEQUENCE [LARGE SCALE GENOMIC DNA]</scope>
    <source>
        <strain evidence="3 4">DSM 729</strain>
    </source>
</reference>
<keyword evidence="1" id="KW-0238">DNA-binding</keyword>
<dbReference type="GO" id="GO:0003677">
    <property type="term" value="F:DNA binding"/>
    <property type="evidence" value="ECO:0007669"/>
    <property type="project" value="UniProtKB-KW"/>
</dbReference>
<evidence type="ECO:0000313" key="4">
    <source>
        <dbReference type="Proteomes" id="UP000323886"/>
    </source>
</evidence>
<organism evidence="3 4">
    <name type="scientific">Blastochloris sulfoviridis</name>
    <dbReference type="NCBI Taxonomy" id="50712"/>
    <lineage>
        <taxon>Bacteria</taxon>
        <taxon>Pseudomonadati</taxon>
        <taxon>Pseudomonadota</taxon>
        <taxon>Alphaproteobacteria</taxon>
        <taxon>Hyphomicrobiales</taxon>
        <taxon>Blastochloridaceae</taxon>
        <taxon>Blastochloris</taxon>
    </lineage>
</organism>
<dbReference type="Gene3D" id="1.10.260.40">
    <property type="entry name" value="lambda repressor-like DNA-binding domains"/>
    <property type="match status" value="1"/>
</dbReference>
<dbReference type="SUPFAM" id="SSF47413">
    <property type="entry name" value="lambda repressor-like DNA-binding domains"/>
    <property type="match status" value="1"/>
</dbReference>
<dbReference type="NCBIfam" id="TIGR02607">
    <property type="entry name" value="antidote_HigA"/>
    <property type="match status" value="1"/>
</dbReference>
<protein>
    <submittedName>
        <fullName evidence="3">HigA family addiction module antidote protein</fullName>
    </submittedName>
</protein>
<dbReference type="RefSeq" id="WP_150096421.1">
    <property type="nucleotide sequence ID" value="NZ_VWPL01000005.1"/>
</dbReference>
<name>A0A5M6I3A9_9HYPH</name>
<dbReference type="SMART" id="SM00530">
    <property type="entry name" value="HTH_XRE"/>
    <property type="match status" value="1"/>
</dbReference>
<comment type="caution">
    <text evidence="3">The sequence shown here is derived from an EMBL/GenBank/DDBJ whole genome shotgun (WGS) entry which is preliminary data.</text>
</comment>
<evidence type="ECO:0000256" key="1">
    <source>
        <dbReference type="ARBA" id="ARBA00023125"/>
    </source>
</evidence>
<dbReference type="InterPro" id="IPR010982">
    <property type="entry name" value="Lambda_DNA-bd_dom_sf"/>
</dbReference>
<evidence type="ECO:0000313" key="3">
    <source>
        <dbReference type="EMBL" id="KAA5602691.1"/>
    </source>
</evidence>
<dbReference type="AlphaFoldDB" id="A0A5M6I3A9"/>
<dbReference type="CDD" id="cd00093">
    <property type="entry name" value="HTH_XRE"/>
    <property type="match status" value="1"/>
</dbReference>
<dbReference type="Proteomes" id="UP000323886">
    <property type="component" value="Unassembled WGS sequence"/>
</dbReference>
<accession>A0A5M6I3A9</accession>
<sequence>MADFAPPHPGEVLRKDFLKPLNMSEHAAAKVLGIPQVRLSEIVSGRRSVSPNTALRLARYFGTSTEFWIGMQAAYDLELARNAAASRIAAKETPRAA</sequence>
<dbReference type="Pfam" id="PF01381">
    <property type="entry name" value="HTH_3"/>
    <property type="match status" value="1"/>
</dbReference>
<gene>
    <name evidence="3" type="ORF">F1193_04195</name>
</gene>
<dbReference type="InterPro" id="IPR013430">
    <property type="entry name" value="Toxin_antidote_HigA"/>
</dbReference>
<dbReference type="OrthoDB" id="3174593at2"/>
<proteinExistence type="predicted"/>